<organism evidence="2 3">
    <name type="scientific">Gordonia jinhuaensis</name>
    <dbReference type="NCBI Taxonomy" id="1517702"/>
    <lineage>
        <taxon>Bacteria</taxon>
        <taxon>Bacillati</taxon>
        <taxon>Actinomycetota</taxon>
        <taxon>Actinomycetes</taxon>
        <taxon>Mycobacteriales</taxon>
        <taxon>Gordoniaceae</taxon>
        <taxon>Gordonia</taxon>
    </lineage>
</organism>
<evidence type="ECO:0000256" key="1">
    <source>
        <dbReference type="SAM" id="MobiDB-lite"/>
    </source>
</evidence>
<proteinExistence type="predicted"/>
<dbReference type="RefSeq" id="WP_188588989.1">
    <property type="nucleotide sequence ID" value="NZ_BMGC01000070.1"/>
</dbReference>
<reference evidence="2" key="1">
    <citation type="journal article" date="2014" name="Int. J. Syst. Evol. Microbiol.">
        <title>Complete genome sequence of Corynebacterium casei LMG S-19264T (=DSM 44701T), isolated from a smear-ripened cheese.</title>
        <authorList>
            <consortium name="US DOE Joint Genome Institute (JGI-PGF)"/>
            <person name="Walter F."/>
            <person name="Albersmeier A."/>
            <person name="Kalinowski J."/>
            <person name="Ruckert C."/>
        </authorList>
    </citation>
    <scope>NUCLEOTIDE SEQUENCE</scope>
    <source>
        <strain evidence="2">CGMCC 1.12827</strain>
    </source>
</reference>
<accession>A0A916X0G8</accession>
<gene>
    <name evidence="2" type="ORF">GCM10011489_39390</name>
</gene>
<evidence type="ECO:0000313" key="3">
    <source>
        <dbReference type="Proteomes" id="UP000621454"/>
    </source>
</evidence>
<dbReference type="EMBL" id="BMGC01000070">
    <property type="protein sequence ID" value="GGB48375.1"/>
    <property type="molecule type" value="Genomic_DNA"/>
</dbReference>
<dbReference type="Proteomes" id="UP000621454">
    <property type="component" value="Unassembled WGS sequence"/>
</dbReference>
<comment type="caution">
    <text evidence="2">The sequence shown here is derived from an EMBL/GenBank/DDBJ whole genome shotgun (WGS) entry which is preliminary data.</text>
</comment>
<dbReference type="AlphaFoldDB" id="A0A916X0G8"/>
<evidence type="ECO:0000313" key="2">
    <source>
        <dbReference type="EMBL" id="GGB48375.1"/>
    </source>
</evidence>
<sequence length="58" mass="6049">MTHILLTADLPKGLPSGAPGTDRSLVADQSWNLLAGDIPLPAATLSRTALSHNMALRT</sequence>
<reference evidence="2" key="2">
    <citation type="submission" date="2020-09" db="EMBL/GenBank/DDBJ databases">
        <authorList>
            <person name="Sun Q."/>
            <person name="Zhou Y."/>
        </authorList>
    </citation>
    <scope>NUCLEOTIDE SEQUENCE</scope>
    <source>
        <strain evidence="2">CGMCC 1.12827</strain>
    </source>
</reference>
<protein>
    <submittedName>
        <fullName evidence="2">Uncharacterized protein</fullName>
    </submittedName>
</protein>
<feature type="region of interest" description="Disordered" evidence="1">
    <location>
        <begin position="1"/>
        <end position="21"/>
    </location>
</feature>
<keyword evidence="3" id="KW-1185">Reference proteome</keyword>
<name>A0A916X0G8_9ACTN</name>